<accession>W9GJR2</accession>
<gene>
    <name evidence="1" type="ORF">N864_05030</name>
</gene>
<dbReference type="RefSeq" id="WP_034717668.1">
    <property type="nucleotide sequence ID" value="NZ_AWQS01000117.1"/>
</dbReference>
<evidence type="ECO:0000313" key="1">
    <source>
        <dbReference type="EMBL" id="EWT05397.1"/>
    </source>
</evidence>
<dbReference type="Proteomes" id="UP000019494">
    <property type="component" value="Unassembled WGS sequence"/>
</dbReference>
<organism evidence="1 2">
    <name type="scientific">Intrasporangium chromatireducens Q5-1</name>
    <dbReference type="NCBI Taxonomy" id="584657"/>
    <lineage>
        <taxon>Bacteria</taxon>
        <taxon>Bacillati</taxon>
        <taxon>Actinomycetota</taxon>
        <taxon>Actinomycetes</taxon>
        <taxon>Micrococcales</taxon>
        <taxon>Intrasporangiaceae</taxon>
        <taxon>Intrasporangium</taxon>
    </lineage>
</organism>
<protein>
    <recommendedName>
        <fullName evidence="3">Nucleotidyltransferase</fullName>
    </recommendedName>
</protein>
<sequence>MNYDASAVAERIWPVEAPHQLRSLIGDFVVVGALARDFVVHGLAGLPRGRDTRDLDVAVAVPGRDAYAAALDSIGPPGGLILRREIAGVDVDLIPFGELEQEGVVEIQDGVVLDVTGMREAFETAISVTLKSGSSVKTANLTGMILLKLVAWDMRGRTDNRDATDLGALLDASYSGVFWDRCWEPGSATERWDWDERMVGPHLEGQGVGRMATPRTAERLRGILSRDAVDRLVLKIPGHERRQQLEAFREGLDSELGGRG</sequence>
<evidence type="ECO:0000313" key="2">
    <source>
        <dbReference type="Proteomes" id="UP000019494"/>
    </source>
</evidence>
<dbReference type="AlphaFoldDB" id="W9GJR2"/>
<name>W9GJR2_9MICO</name>
<evidence type="ECO:0008006" key="3">
    <source>
        <dbReference type="Google" id="ProtNLM"/>
    </source>
</evidence>
<reference evidence="2" key="1">
    <citation type="submission" date="2013-08" db="EMBL/GenBank/DDBJ databases">
        <title>Intrasporangium oryzae NRRL B-24470.</title>
        <authorList>
            <person name="Liu H."/>
            <person name="Wang G."/>
        </authorList>
    </citation>
    <scope>NUCLEOTIDE SEQUENCE [LARGE SCALE GENOMIC DNA]</scope>
    <source>
        <strain evidence="2">Q5-1</strain>
    </source>
</reference>
<proteinExistence type="predicted"/>
<dbReference type="OrthoDB" id="4829960at2"/>
<keyword evidence="2" id="KW-1185">Reference proteome</keyword>
<comment type="caution">
    <text evidence="1">The sequence shown here is derived from an EMBL/GenBank/DDBJ whole genome shotgun (WGS) entry which is preliminary data.</text>
</comment>
<dbReference type="EMBL" id="AWQS01000117">
    <property type="protein sequence ID" value="EWT05397.1"/>
    <property type="molecule type" value="Genomic_DNA"/>
</dbReference>